<evidence type="ECO:0000313" key="4">
    <source>
        <dbReference type="Proteomes" id="UP000692954"/>
    </source>
</evidence>
<feature type="compositionally biased region" description="Low complexity" evidence="2">
    <location>
        <begin position="290"/>
        <end position="302"/>
    </location>
</feature>
<feature type="region of interest" description="Disordered" evidence="2">
    <location>
        <begin position="290"/>
        <end position="328"/>
    </location>
</feature>
<dbReference type="Proteomes" id="UP000692954">
    <property type="component" value="Unassembled WGS sequence"/>
</dbReference>
<organism evidence="3 4">
    <name type="scientific">Paramecium sonneborni</name>
    <dbReference type="NCBI Taxonomy" id="65129"/>
    <lineage>
        <taxon>Eukaryota</taxon>
        <taxon>Sar</taxon>
        <taxon>Alveolata</taxon>
        <taxon>Ciliophora</taxon>
        <taxon>Intramacronucleata</taxon>
        <taxon>Oligohymenophorea</taxon>
        <taxon>Peniculida</taxon>
        <taxon>Parameciidae</taxon>
        <taxon>Paramecium</taxon>
    </lineage>
</organism>
<reference evidence="3" key="1">
    <citation type="submission" date="2021-01" db="EMBL/GenBank/DDBJ databases">
        <authorList>
            <consortium name="Genoscope - CEA"/>
            <person name="William W."/>
        </authorList>
    </citation>
    <scope>NUCLEOTIDE SEQUENCE</scope>
</reference>
<gene>
    <name evidence="3" type="ORF">PSON_ATCC_30995.1.T0260364</name>
</gene>
<evidence type="ECO:0000256" key="2">
    <source>
        <dbReference type="SAM" id="MobiDB-lite"/>
    </source>
</evidence>
<dbReference type="OrthoDB" id="310327at2759"/>
<keyword evidence="1" id="KW-0175">Coiled coil</keyword>
<protein>
    <submittedName>
        <fullName evidence="3">Uncharacterized protein</fullName>
    </submittedName>
</protein>
<comment type="caution">
    <text evidence="3">The sequence shown here is derived from an EMBL/GenBank/DDBJ whole genome shotgun (WGS) entry which is preliminary data.</text>
</comment>
<accession>A0A8S1LQ24</accession>
<feature type="coiled-coil region" evidence="1">
    <location>
        <begin position="198"/>
        <end position="225"/>
    </location>
</feature>
<evidence type="ECO:0000256" key="1">
    <source>
        <dbReference type="SAM" id="Coils"/>
    </source>
</evidence>
<feature type="coiled-coil region" evidence="1">
    <location>
        <begin position="101"/>
        <end position="174"/>
    </location>
</feature>
<dbReference type="AlphaFoldDB" id="A0A8S1LQ24"/>
<sequence length="328" mass="38005">MINTTTKREESFLTTKVSDRVITVENEQRSTYNFVRRNYLTTTFATLANRQTNGVYNIAFNSSCCQPCPQPCPQPQAMPMPIYIPMPYPQQCEKECHCEEEEQYKEEVLILRQRVAELLSRQPQVKVEKETVKVENTTQIADLQMQIERLKINIRNESDRLRQKEGEYIELRSDNSSQSLKDRLAILETQLYNSKLELERLQGLLKQKLQELDEWEQRYHHMESTVTVESSETMTLTSEVEVWKSKFKKLNNEFFETQEKLTMAQAELEALKKGGVTEVKQVTVQQNVTSSSVSRVIEQSSRGSRVIEQSSRGSRVVGDSNLSGKLYP</sequence>
<proteinExistence type="predicted"/>
<name>A0A8S1LQ24_9CILI</name>
<evidence type="ECO:0000313" key="3">
    <source>
        <dbReference type="EMBL" id="CAD8070388.1"/>
    </source>
</evidence>
<keyword evidence="4" id="KW-1185">Reference proteome</keyword>
<dbReference type="EMBL" id="CAJJDN010000026">
    <property type="protein sequence ID" value="CAD8070388.1"/>
    <property type="molecule type" value="Genomic_DNA"/>
</dbReference>